<keyword evidence="2" id="KW-0255">Endonuclease</keyword>
<evidence type="ECO:0000259" key="1">
    <source>
        <dbReference type="PROSITE" id="PS50181"/>
    </source>
</evidence>
<proteinExistence type="predicted"/>
<dbReference type="InterPro" id="IPR036047">
    <property type="entry name" value="F-box-like_dom_sf"/>
</dbReference>
<dbReference type="CDD" id="cd09917">
    <property type="entry name" value="F-box_SF"/>
    <property type="match status" value="1"/>
</dbReference>
<dbReference type="EMBL" id="SWKU01000015">
    <property type="protein sequence ID" value="KAF3000109.1"/>
    <property type="molecule type" value="Genomic_DNA"/>
</dbReference>
<reference evidence="2" key="1">
    <citation type="submission" date="2019-04" db="EMBL/GenBank/DDBJ databases">
        <title>Sequencing of skin fungus with MAO and IRED activity.</title>
        <authorList>
            <person name="Marsaioli A.J."/>
            <person name="Bonatto J.M.C."/>
            <person name="Reis Junior O."/>
        </authorList>
    </citation>
    <scope>NUCLEOTIDE SEQUENCE</scope>
    <source>
        <strain evidence="2">30M1</strain>
    </source>
</reference>
<sequence>MCLHSLPAEVQIQVFSYLEVPTLKAVRRVCRAFRDNAEPTLFQYVIAAARYQPLGAFQKISLFEPFQKHVREIVFDGSIYNAQFAMHEPSYHREAAARYTSLDRGFTYHKHDRWKRYAQLYKEQQEMQTDGILLHTFSRALEWIPNVCCITFSPFPRHLPSERKDTQELLPRGLRSSPPRGFTKASHPFRQLIAALYVSQFAGIRKLRTEAIGTRPGVEFALSIFDLDDQEMEAAKYLFRHLESLELSMAIWVHDITAFNTIIDKFITLLHTSTDLRHLHLHPTRWKSRDEFYPPRFTRLGLQGTWAKLQSFSLKELDADSSEFSDLIKRHRSTLVSVTLCSCGLDEGFWADIVDEVICDTEIEKFVLDCVHERHQPEPVSYPLSSSMFECWKYEGQLEVTDEGDRYFAERIQGKKSVYDSRNRRTEASNLD</sequence>
<gene>
    <name evidence="2" type="primary">RAD10_1</name>
    <name evidence="2" type="ORF">E8E13_003863</name>
</gene>
<name>A0A9P4TC03_CURKU</name>
<evidence type="ECO:0000313" key="2">
    <source>
        <dbReference type="EMBL" id="KAF3000109.1"/>
    </source>
</evidence>
<dbReference type="GO" id="GO:0004519">
    <property type="term" value="F:endonuclease activity"/>
    <property type="evidence" value="ECO:0007669"/>
    <property type="project" value="UniProtKB-KW"/>
</dbReference>
<protein>
    <submittedName>
        <fullName evidence="2">SsDNA endonuclease and repair protein rad10</fullName>
    </submittedName>
</protein>
<evidence type="ECO:0000313" key="3">
    <source>
        <dbReference type="Proteomes" id="UP000801428"/>
    </source>
</evidence>
<dbReference type="Gene3D" id="1.20.1280.50">
    <property type="match status" value="1"/>
</dbReference>
<accession>A0A9P4TC03</accession>
<dbReference type="OrthoDB" id="10262814at2759"/>
<feature type="domain" description="F-box" evidence="1">
    <location>
        <begin position="1"/>
        <end position="45"/>
    </location>
</feature>
<keyword evidence="2" id="KW-0378">Hydrolase</keyword>
<dbReference type="SUPFAM" id="SSF81383">
    <property type="entry name" value="F-box domain"/>
    <property type="match status" value="1"/>
</dbReference>
<comment type="caution">
    <text evidence="2">The sequence shown here is derived from an EMBL/GenBank/DDBJ whole genome shotgun (WGS) entry which is preliminary data.</text>
</comment>
<keyword evidence="3" id="KW-1185">Reference proteome</keyword>
<dbReference type="InterPro" id="IPR001810">
    <property type="entry name" value="F-box_dom"/>
</dbReference>
<organism evidence="2 3">
    <name type="scientific">Curvularia kusanoi</name>
    <name type="common">Cochliobolus kusanoi</name>
    <dbReference type="NCBI Taxonomy" id="90978"/>
    <lineage>
        <taxon>Eukaryota</taxon>
        <taxon>Fungi</taxon>
        <taxon>Dikarya</taxon>
        <taxon>Ascomycota</taxon>
        <taxon>Pezizomycotina</taxon>
        <taxon>Dothideomycetes</taxon>
        <taxon>Pleosporomycetidae</taxon>
        <taxon>Pleosporales</taxon>
        <taxon>Pleosporineae</taxon>
        <taxon>Pleosporaceae</taxon>
        <taxon>Curvularia</taxon>
    </lineage>
</organism>
<dbReference type="AlphaFoldDB" id="A0A9P4TC03"/>
<dbReference type="Proteomes" id="UP000801428">
    <property type="component" value="Unassembled WGS sequence"/>
</dbReference>
<dbReference type="PROSITE" id="PS50181">
    <property type="entry name" value="FBOX"/>
    <property type="match status" value="1"/>
</dbReference>
<keyword evidence="2" id="KW-0540">Nuclease</keyword>
<dbReference type="Pfam" id="PF12937">
    <property type="entry name" value="F-box-like"/>
    <property type="match status" value="1"/>
</dbReference>